<dbReference type="SUPFAM" id="SSF51182">
    <property type="entry name" value="RmlC-like cupins"/>
    <property type="match status" value="1"/>
</dbReference>
<name>F2LWT8_HIPMA</name>
<sequence>MNMAEKIKSYRKKQGLTLKALAEKVGCTDAYISQIETGKAVPSISVLQKIAQSLDVQVRDLLSDEQSNDKIFLTKEERTQIIYPGSHVYAELLVAKISNKAMEPLYKVVPVGCDSKGEHRHTGEEFGYILKGKLELRVGDQVKVLGPGDSFYFSSTQPHSYKNVGDVDVETIWVVSPPVL</sequence>
<dbReference type="EMBL" id="CP002606">
    <property type="protein sequence ID" value="AEA33066.1"/>
    <property type="molecule type" value="Genomic_DNA"/>
</dbReference>
<evidence type="ECO:0000313" key="4">
    <source>
        <dbReference type="Proteomes" id="UP000008139"/>
    </source>
</evidence>
<dbReference type="FunCoup" id="F2LWT8">
    <property type="interactions" value="52"/>
</dbReference>
<dbReference type="AlphaFoldDB" id="F2LWT8"/>
<dbReference type="InParanoid" id="F2LWT8"/>
<keyword evidence="4" id="KW-1185">Reference proteome</keyword>
<dbReference type="STRING" id="760142.Hipma_0086"/>
<keyword evidence="1" id="KW-0238">DNA-binding</keyword>
<dbReference type="PROSITE" id="PS50943">
    <property type="entry name" value="HTH_CROC1"/>
    <property type="match status" value="1"/>
</dbReference>
<dbReference type="InterPro" id="IPR011051">
    <property type="entry name" value="RmlC_Cupin_sf"/>
</dbReference>
<evidence type="ECO:0000259" key="2">
    <source>
        <dbReference type="PROSITE" id="PS50943"/>
    </source>
</evidence>
<dbReference type="InterPro" id="IPR050807">
    <property type="entry name" value="TransReg_Diox_bact_type"/>
</dbReference>
<dbReference type="eggNOG" id="COG1396">
    <property type="taxonomic scope" value="Bacteria"/>
</dbReference>
<dbReference type="GO" id="GO:0005829">
    <property type="term" value="C:cytosol"/>
    <property type="evidence" value="ECO:0007669"/>
    <property type="project" value="TreeGrafter"/>
</dbReference>
<dbReference type="HOGENOM" id="CLU_085376_1_4_7"/>
<gene>
    <name evidence="3" type="ordered locus">Hipma_0086</name>
</gene>
<proteinExistence type="predicted"/>
<dbReference type="SMART" id="SM00530">
    <property type="entry name" value="HTH_XRE"/>
    <property type="match status" value="1"/>
</dbReference>
<feature type="domain" description="HTH cro/C1-type" evidence="2">
    <location>
        <begin position="7"/>
        <end position="61"/>
    </location>
</feature>
<dbReference type="OrthoDB" id="5343295at2"/>
<dbReference type="Pfam" id="PF01381">
    <property type="entry name" value="HTH_3"/>
    <property type="match status" value="1"/>
</dbReference>
<dbReference type="CDD" id="cd00093">
    <property type="entry name" value="HTH_XRE"/>
    <property type="match status" value="1"/>
</dbReference>
<dbReference type="Proteomes" id="UP000008139">
    <property type="component" value="Chromosome"/>
</dbReference>
<dbReference type="GO" id="GO:0003677">
    <property type="term" value="F:DNA binding"/>
    <property type="evidence" value="ECO:0007669"/>
    <property type="project" value="UniProtKB-KW"/>
</dbReference>
<dbReference type="Pfam" id="PF07883">
    <property type="entry name" value="Cupin_2"/>
    <property type="match status" value="1"/>
</dbReference>
<dbReference type="InterPro" id="IPR013096">
    <property type="entry name" value="Cupin_2"/>
</dbReference>
<dbReference type="InterPro" id="IPR010982">
    <property type="entry name" value="Lambda_DNA-bd_dom_sf"/>
</dbReference>
<organism evidence="3 4">
    <name type="scientific">Hippea maritima (strain ATCC 700847 / DSM 10411 / MH2)</name>
    <dbReference type="NCBI Taxonomy" id="760142"/>
    <lineage>
        <taxon>Bacteria</taxon>
        <taxon>Pseudomonadati</taxon>
        <taxon>Campylobacterota</taxon>
        <taxon>Desulfurellia</taxon>
        <taxon>Desulfurellales</taxon>
        <taxon>Hippeaceae</taxon>
        <taxon>Hippea</taxon>
    </lineage>
</organism>
<dbReference type="PANTHER" id="PTHR46797">
    <property type="entry name" value="HTH-TYPE TRANSCRIPTIONAL REGULATOR"/>
    <property type="match status" value="1"/>
</dbReference>
<dbReference type="eggNOG" id="COG0662">
    <property type="taxonomic scope" value="Bacteria"/>
</dbReference>
<protein>
    <submittedName>
        <fullName evidence="3">Cupin 2 conserved barrel domain protein</fullName>
    </submittedName>
</protein>
<dbReference type="PANTHER" id="PTHR46797:SF2">
    <property type="entry name" value="TRANSCRIPTIONAL REGULATOR"/>
    <property type="match status" value="1"/>
</dbReference>
<reference evidence="3 4" key="1">
    <citation type="journal article" date="2011" name="Stand. Genomic Sci.">
        <title>Complete genome sequence of the thermophilic sulfur-reducer Hippea maritima type strain (MH(2)).</title>
        <authorList>
            <person name="Huntemann M."/>
            <person name="Lu M."/>
            <person name="Nolan M."/>
            <person name="Lapidus A."/>
            <person name="Lucas S."/>
            <person name="Hammon N."/>
            <person name="Deshpande S."/>
            <person name="Cheng J.F."/>
            <person name="Tapia R."/>
            <person name="Han C."/>
            <person name="Goodwin L."/>
            <person name="Pitluck S."/>
            <person name="Liolios K."/>
            <person name="Pagani I."/>
            <person name="Ivanova N."/>
            <person name="Ovchinikova G."/>
            <person name="Pati A."/>
            <person name="Chen A."/>
            <person name="Palaniappan K."/>
            <person name="Land M."/>
            <person name="Hauser L."/>
            <person name="Jeffries C.D."/>
            <person name="Detter J.C."/>
            <person name="Brambilla E.M."/>
            <person name="Rohde M."/>
            <person name="Spring S."/>
            <person name="Goker M."/>
            <person name="Woyke T."/>
            <person name="Bristow J."/>
            <person name="Eisen J.A."/>
            <person name="Markowitz V."/>
            <person name="Hugenholtz P."/>
            <person name="Kyrpides N.C."/>
            <person name="Klenk H.P."/>
            <person name="Mavromatis K."/>
        </authorList>
    </citation>
    <scope>NUCLEOTIDE SEQUENCE [LARGE SCALE GENOMIC DNA]</scope>
    <source>
        <strain evidence="4">ATCC 700847 / DSM 10411 / MH2</strain>
    </source>
</reference>
<reference evidence="4" key="2">
    <citation type="submission" date="2011-03" db="EMBL/GenBank/DDBJ databases">
        <title>The complete genome of Hippea maritima DSM 10411.</title>
        <authorList>
            <consortium name="US DOE Joint Genome Institute (JGI-PGF)"/>
            <person name="Lucas S."/>
            <person name="Copeland A."/>
            <person name="Lapidus A."/>
            <person name="Bruce D."/>
            <person name="Goodwin L."/>
            <person name="Pitluck S."/>
            <person name="Peters L."/>
            <person name="Kyrpides N."/>
            <person name="Mavromatis K."/>
            <person name="Pagani I."/>
            <person name="Ivanova N."/>
            <person name="Mikhailova N."/>
            <person name="Lu M."/>
            <person name="Detter J.C."/>
            <person name="Tapia R."/>
            <person name="Han C."/>
            <person name="Land M."/>
            <person name="Hauser L."/>
            <person name="Markowitz V."/>
            <person name="Cheng J.-F."/>
            <person name="Hugenholtz P."/>
            <person name="Woyke T."/>
            <person name="Wu D."/>
            <person name="Spring S."/>
            <person name="Schroeder M."/>
            <person name="Brambilla E."/>
            <person name="Klenk H.-P."/>
            <person name="Eisen J.A."/>
        </authorList>
    </citation>
    <scope>NUCLEOTIDE SEQUENCE [LARGE SCALE GENOMIC DNA]</scope>
    <source>
        <strain evidence="4">ATCC 700847 / DSM 10411 / MH2</strain>
    </source>
</reference>
<evidence type="ECO:0000313" key="3">
    <source>
        <dbReference type="EMBL" id="AEA33066.1"/>
    </source>
</evidence>
<evidence type="ECO:0000256" key="1">
    <source>
        <dbReference type="ARBA" id="ARBA00023125"/>
    </source>
</evidence>
<dbReference type="InterPro" id="IPR014710">
    <property type="entry name" value="RmlC-like_jellyroll"/>
</dbReference>
<dbReference type="Gene3D" id="2.60.120.10">
    <property type="entry name" value="Jelly Rolls"/>
    <property type="match status" value="1"/>
</dbReference>
<dbReference type="KEGG" id="hmr:Hipma_0086"/>
<dbReference type="InterPro" id="IPR001387">
    <property type="entry name" value="Cro/C1-type_HTH"/>
</dbReference>
<dbReference type="GO" id="GO:0003700">
    <property type="term" value="F:DNA-binding transcription factor activity"/>
    <property type="evidence" value="ECO:0007669"/>
    <property type="project" value="TreeGrafter"/>
</dbReference>
<dbReference type="CDD" id="cd02209">
    <property type="entry name" value="cupin_XRE_C"/>
    <property type="match status" value="1"/>
</dbReference>
<dbReference type="SUPFAM" id="SSF47413">
    <property type="entry name" value="lambda repressor-like DNA-binding domains"/>
    <property type="match status" value="1"/>
</dbReference>
<accession>F2LWT8</accession>
<dbReference type="Gene3D" id="1.10.260.40">
    <property type="entry name" value="lambda repressor-like DNA-binding domains"/>
    <property type="match status" value="1"/>
</dbReference>